<sequence length="272" mass="29361">MTFRGQSAPTRSAPRSPSTAPRTATADPHGHRPTCSPSGSSPTGARPPPCSLSTWSRTTTRARRWSSATTGISSAGPYREATQQIDVSLDGRRVNRIRHIHATNANALVGRRELIGNPKLPAAIEFDRSRETASGPFQAPLERPAGAAGVRGLPAAGRRRPGRGRARDMTRAAPHALPDGRSGCAGRVRPHRGRGPRRGDVARHRCSGLHRTLRGRSPAPDPGRRAGRDRSRHRHDAHPVEHGARFRPLRETTTREPQPHRGAASGATREIS</sequence>
<feature type="compositionally biased region" description="Low complexity" evidence="1">
    <location>
        <begin position="53"/>
        <end position="70"/>
    </location>
</feature>
<dbReference type="Gene3D" id="2.40.400.10">
    <property type="entry name" value="Acetoacetate decarboxylase-like"/>
    <property type="match status" value="1"/>
</dbReference>
<dbReference type="Proteomes" id="UP000788262">
    <property type="component" value="Unassembled WGS sequence"/>
</dbReference>
<feature type="compositionally biased region" description="Low complexity" evidence="1">
    <location>
        <begin position="7"/>
        <end position="26"/>
    </location>
</feature>
<evidence type="ECO:0000313" key="3">
    <source>
        <dbReference type="Proteomes" id="UP000788262"/>
    </source>
</evidence>
<accession>A0ABS2VZD0</accession>
<feature type="region of interest" description="Disordered" evidence="1">
    <location>
        <begin position="1"/>
        <end position="79"/>
    </location>
</feature>
<protein>
    <submittedName>
        <fullName evidence="2">Acetoacetate decarboxylase family protein</fullName>
    </submittedName>
</protein>
<dbReference type="InterPro" id="IPR010451">
    <property type="entry name" value="Acetoacetate_decarboxylase"/>
</dbReference>
<evidence type="ECO:0000313" key="2">
    <source>
        <dbReference type="EMBL" id="MBN0048389.1"/>
    </source>
</evidence>
<feature type="compositionally biased region" description="Low complexity" evidence="1">
    <location>
        <begin position="33"/>
        <end position="44"/>
    </location>
</feature>
<feature type="compositionally biased region" description="Basic and acidic residues" evidence="1">
    <location>
        <begin position="237"/>
        <end position="259"/>
    </location>
</feature>
<name>A0ABS2VZD0_STRAS</name>
<feature type="compositionally biased region" description="Low complexity" evidence="1">
    <location>
        <begin position="143"/>
        <end position="156"/>
    </location>
</feature>
<evidence type="ECO:0000256" key="1">
    <source>
        <dbReference type="SAM" id="MobiDB-lite"/>
    </source>
</evidence>
<dbReference type="EMBL" id="JAFFZS010000038">
    <property type="protein sequence ID" value="MBN0048389.1"/>
    <property type="molecule type" value="Genomic_DNA"/>
</dbReference>
<gene>
    <name evidence="2" type="ORF">JS756_30660</name>
</gene>
<dbReference type="Pfam" id="PF06314">
    <property type="entry name" value="ADC"/>
    <property type="match status" value="1"/>
</dbReference>
<dbReference type="SUPFAM" id="SSF160104">
    <property type="entry name" value="Acetoacetate decarboxylase-like"/>
    <property type="match status" value="1"/>
</dbReference>
<reference evidence="2 3" key="1">
    <citation type="submission" date="2021-02" db="EMBL/GenBank/DDBJ databases">
        <title>Whole genome sequencing of Streptomyces actuosus VRA1.</title>
        <authorList>
            <person name="Sen G."/>
            <person name="Sen A."/>
        </authorList>
    </citation>
    <scope>NUCLEOTIDE SEQUENCE [LARGE SCALE GENOMIC DNA]</scope>
    <source>
        <strain evidence="2 3">VRA1</strain>
    </source>
</reference>
<comment type="caution">
    <text evidence="2">The sequence shown here is derived from an EMBL/GenBank/DDBJ whole genome shotgun (WGS) entry which is preliminary data.</text>
</comment>
<proteinExistence type="predicted"/>
<keyword evidence="3" id="KW-1185">Reference proteome</keyword>
<feature type="region of interest" description="Disordered" evidence="1">
    <location>
        <begin position="136"/>
        <end position="272"/>
    </location>
</feature>
<dbReference type="InterPro" id="IPR023375">
    <property type="entry name" value="ADC_dom_sf"/>
</dbReference>
<organism evidence="2 3">
    <name type="scientific">Streptomyces actuosus</name>
    <dbReference type="NCBI Taxonomy" id="1885"/>
    <lineage>
        <taxon>Bacteria</taxon>
        <taxon>Bacillati</taxon>
        <taxon>Actinomycetota</taxon>
        <taxon>Actinomycetes</taxon>
        <taxon>Kitasatosporales</taxon>
        <taxon>Streptomycetaceae</taxon>
        <taxon>Streptomyces</taxon>
    </lineage>
</organism>
<feature type="compositionally biased region" description="Basic residues" evidence="1">
    <location>
        <begin position="204"/>
        <end position="214"/>
    </location>
</feature>